<keyword evidence="3" id="KW-0285">Flavoprotein</keyword>
<dbReference type="Gene3D" id="3.30.70.2740">
    <property type="match status" value="1"/>
</dbReference>
<sequence>MKLYKELVTIIKDENRVSINETILEQHSKGLAYHTPVKPDIVVFPTTTEEIRSILALANLHQIPVTPYGAGSSLEGHFIPVNKGIMINLTRMNKIIDIRPDDFIVKVQPGVTRNQLNQELKKYGLFFPVDPGADASIGGMASTNASGTNSVKYGTMKDQVLGLEVVLANGKIIKTGGMAIKSSAGYNLTSLFVGSEGTLGVFSEVTLRLKGIQEATVAGRALFSSIEEAGKAAETMLKSGISFGKIELVDDRTIKAVNAYKETNYQEVPTLFIEISGSDQSVQHDIAVTQEVAMSEGCTLFEFENDSLARAKLWEARHHVAFAILAANPGKGMLSTDVCVPISELPNAIIETRKITDKFQVDAAIFGHIGDGNYHAVMSIDEDNVGKIEKINEHIVQYALKKGGTCTGEHGVGIGKRKFLSQEHGDAVKVMKTIKASLDPMGILNPGKVF</sequence>
<evidence type="ECO:0000313" key="10">
    <source>
        <dbReference type="Proteomes" id="UP001597506"/>
    </source>
</evidence>
<evidence type="ECO:0000256" key="1">
    <source>
        <dbReference type="ARBA" id="ARBA00001974"/>
    </source>
</evidence>
<dbReference type="SUPFAM" id="SSF56176">
    <property type="entry name" value="FAD-binding/transporter-associated domain-like"/>
    <property type="match status" value="1"/>
</dbReference>
<dbReference type="SUPFAM" id="SSF55103">
    <property type="entry name" value="FAD-linked oxidases, C-terminal domain"/>
    <property type="match status" value="1"/>
</dbReference>
<evidence type="ECO:0000256" key="3">
    <source>
        <dbReference type="ARBA" id="ARBA00022630"/>
    </source>
</evidence>
<comment type="similarity">
    <text evidence="2">Belongs to the FAD-binding oxidoreductase/transferase type 4 family.</text>
</comment>
<evidence type="ECO:0000256" key="4">
    <source>
        <dbReference type="ARBA" id="ARBA00022827"/>
    </source>
</evidence>
<evidence type="ECO:0000256" key="7">
    <source>
        <dbReference type="ARBA" id="ARBA00038897"/>
    </source>
</evidence>
<dbReference type="RefSeq" id="WP_377932665.1">
    <property type="nucleotide sequence ID" value="NZ_JBHUMF010000008.1"/>
</dbReference>
<gene>
    <name evidence="9" type="ORF">ACFSUL_03255</name>
</gene>
<dbReference type="Gene3D" id="1.10.45.10">
    <property type="entry name" value="Vanillyl-alcohol Oxidase, Chain A, domain 4"/>
    <property type="match status" value="1"/>
</dbReference>
<comment type="caution">
    <text evidence="9">The sequence shown here is derived from an EMBL/GenBank/DDBJ whole genome shotgun (WGS) entry which is preliminary data.</text>
</comment>
<dbReference type="PANTHER" id="PTHR11748">
    <property type="entry name" value="D-LACTATE DEHYDROGENASE"/>
    <property type="match status" value="1"/>
</dbReference>
<accession>A0ABW5RP51</accession>
<dbReference type="EC" id="1.1.2.4" evidence="7"/>
<dbReference type="InterPro" id="IPR016169">
    <property type="entry name" value="FAD-bd_PCMH_sub2"/>
</dbReference>
<organism evidence="9 10">
    <name type="scientific">Bacillus seohaeanensis</name>
    <dbReference type="NCBI Taxonomy" id="284580"/>
    <lineage>
        <taxon>Bacteria</taxon>
        <taxon>Bacillati</taxon>
        <taxon>Bacillota</taxon>
        <taxon>Bacilli</taxon>
        <taxon>Bacillales</taxon>
        <taxon>Bacillaceae</taxon>
        <taxon>Bacillus</taxon>
    </lineage>
</organism>
<evidence type="ECO:0000256" key="2">
    <source>
        <dbReference type="ARBA" id="ARBA00008000"/>
    </source>
</evidence>
<evidence type="ECO:0000256" key="6">
    <source>
        <dbReference type="ARBA" id="ARBA00023002"/>
    </source>
</evidence>
<name>A0ABW5RP51_9BACI</name>
<dbReference type="EMBL" id="JBHUMF010000008">
    <property type="protein sequence ID" value="MFD2679764.1"/>
    <property type="molecule type" value="Genomic_DNA"/>
</dbReference>
<feature type="domain" description="FAD-binding PCMH-type" evidence="8">
    <location>
        <begin position="35"/>
        <end position="212"/>
    </location>
</feature>
<evidence type="ECO:0000313" key="9">
    <source>
        <dbReference type="EMBL" id="MFD2679764.1"/>
    </source>
</evidence>
<dbReference type="PANTHER" id="PTHR11748:SF111">
    <property type="entry name" value="D-LACTATE DEHYDROGENASE, MITOCHONDRIAL-RELATED"/>
    <property type="match status" value="1"/>
</dbReference>
<dbReference type="Pfam" id="PF02913">
    <property type="entry name" value="FAD-oxidase_C"/>
    <property type="match status" value="1"/>
</dbReference>
<protein>
    <recommendedName>
        <fullName evidence="7">D-lactate dehydrogenase (cytochrome)</fullName>
        <ecNumber evidence="7">1.1.2.4</ecNumber>
    </recommendedName>
</protein>
<dbReference type="InterPro" id="IPR006094">
    <property type="entry name" value="Oxid_FAD_bind_N"/>
</dbReference>
<dbReference type="Gene3D" id="3.30.465.10">
    <property type="match status" value="1"/>
</dbReference>
<evidence type="ECO:0000256" key="5">
    <source>
        <dbReference type="ARBA" id="ARBA00022946"/>
    </source>
</evidence>
<dbReference type="InterPro" id="IPR016171">
    <property type="entry name" value="Vanillyl_alc_oxidase_C-sub2"/>
</dbReference>
<dbReference type="InterPro" id="IPR016164">
    <property type="entry name" value="FAD-linked_Oxase-like_C"/>
</dbReference>
<dbReference type="PROSITE" id="PS51387">
    <property type="entry name" value="FAD_PCMH"/>
    <property type="match status" value="1"/>
</dbReference>
<dbReference type="InterPro" id="IPR016166">
    <property type="entry name" value="FAD-bd_PCMH"/>
</dbReference>
<evidence type="ECO:0000259" key="8">
    <source>
        <dbReference type="PROSITE" id="PS51387"/>
    </source>
</evidence>
<keyword evidence="4" id="KW-0274">FAD</keyword>
<proteinExistence type="inferred from homology"/>
<keyword evidence="5" id="KW-0809">Transit peptide</keyword>
<dbReference type="InterPro" id="IPR036318">
    <property type="entry name" value="FAD-bd_PCMH-like_sf"/>
</dbReference>
<dbReference type="Pfam" id="PF01565">
    <property type="entry name" value="FAD_binding_4"/>
    <property type="match status" value="1"/>
</dbReference>
<comment type="cofactor">
    <cofactor evidence="1">
        <name>FAD</name>
        <dbReference type="ChEBI" id="CHEBI:57692"/>
    </cofactor>
</comment>
<dbReference type="Proteomes" id="UP001597506">
    <property type="component" value="Unassembled WGS sequence"/>
</dbReference>
<reference evidence="10" key="1">
    <citation type="journal article" date="2019" name="Int. J. Syst. Evol. Microbiol.">
        <title>The Global Catalogue of Microorganisms (GCM) 10K type strain sequencing project: providing services to taxonomists for standard genome sequencing and annotation.</title>
        <authorList>
            <consortium name="The Broad Institute Genomics Platform"/>
            <consortium name="The Broad Institute Genome Sequencing Center for Infectious Disease"/>
            <person name="Wu L."/>
            <person name="Ma J."/>
        </authorList>
    </citation>
    <scope>NUCLEOTIDE SEQUENCE [LARGE SCALE GENOMIC DNA]</scope>
    <source>
        <strain evidence="10">KCTC 3913</strain>
    </source>
</reference>
<keyword evidence="10" id="KW-1185">Reference proteome</keyword>
<dbReference type="InterPro" id="IPR004113">
    <property type="entry name" value="FAD-bd_oxidored_4_C"/>
</dbReference>
<keyword evidence="6" id="KW-0560">Oxidoreductase</keyword>